<evidence type="ECO:0000313" key="2">
    <source>
        <dbReference type="Proteomes" id="UP001222027"/>
    </source>
</evidence>
<name>A0AAV8RMJ8_ENSVE</name>
<dbReference type="AlphaFoldDB" id="A0AAV8RMJ8"/>
<comment type="caution">
    <text evidence="1">The sequence shown here is derived from an EMBL/GenBank/DDBJ whole genome shotgun (WGS) entry which is preliminary data.</text>
</comment>
<keyword evidence="2" id="KW-1185">Reference proteome</keyword>
<dbReference type="Proteomes" id="UP001222027">
    <property type="component" value="Unassembled WGS sequence"/>
</dbReference>
<protein>
    <submittedName>
        <fullName evidence="1">Uncharacterized protein</fullName>
    </submittedName>
</protein>
<reference evidence="1 2" key="1">
    <citation type="submission" date="2022-12" db="EMBL/GenBank/DDBJ databases">
        <title>Chromosome-scale assembly of the Ensete ventricosum genome.</title>
        <authorList>
            <person name="Dussert Y."/>
            <person name="Stocks J."/>
            <person name="Wendawek A."/>
            <person name="Woldeyes F."/>
            <person name="Nichols R.A."/>
            <person name="Borrell J.S."/>
        </authorList>
    </citation>
    <scope>NUCLEOTIDE SEQUENCE [LARGE SCALE GENOMIC DNA]</scope>
    <source>
        <strain evidence="2">cv. Maze</strain>
        <tissue evidence="1">Seeds</tissue>
    </source>
</reference>
<proteinExistence type="predicted"/>
<dbReference type="EMBL" id="JAQQAF010000002">
    <property type="protein sequence ID" value="KAJ8503840.1"/>
    <property type="molecule type" value="Genomic_DNA"/>
</dbReference>
<evidence type="ECO:0000313" key="1">
    <source>
        <dbReference type="EMBL" id="KAJ8503840.1"/>
    </source>
</evidence>
<organism evidence="1 2">
    <name type="scientific">Ensete ventricosum</name>
    <name type="common">Abyssinian banana</name>
    <name type="synonym">Musa ensete</name>
    <dbReference type="NCBI Taxonomy" id="4639"/>
    <lineage>
        <taxon>Eukaryota</taxon>
        <taxon>Viridiplantae</taxon>
        <taxon>Streptophyta</taxon>
        <taxon>Embryophyta</taxon>
        <taxon>Tracheophyta</taxon>
        <taxon>Spermatophyta</taxon>
        <taxon>Magnoliopsida</taxon>
        <taxon>Liliopsida</taxon>
        <taxon>Zingiberales</taxon>
        <taxon>Musaceae</taxon>
        <taxon>Ensete</taxon>
    </lineage>
</organism>
<gene>
    <name evidence="1" type="ORF">OPV22_004726</name>
</gene>
<sequence length="93" mass="10264">MRWRTNRHYAIPWLGPAARTAEIDHGGAVPFLLSFDGDDIITSACKLLLLVLLNPPSPPPSPPSSTREGIWVSFEAAEVIAKGSKRRYRARVP</sequence>
<accession>A0AAV8RMJ8</accession>